<dbReference type="Proteomes" id="UP000226431">
    <property type="component" value="Unassembled WGS sequence"/>
</dbReference>
<evidence type="ECO:0000313" key="2">
    <source>
        <dbReference type="Proteomes" id="UP000226431"/>
    </source>
</evidence>
<comment type="caution">
    <text evidence="1">The sequence shown here is derived from an EMBL/GenBank/DDBJ whole genome shotgun (WGS) entry which is preliminary data.</text>
</comment>
<dbReference type="AlphaFoldDB" id="A0A2C5ZF84"/>
<gene>
    <name evidence="1" type="ORF">CDD80_6803</name>
</gene>
<reference evidence="1 2" key="1">
    <citation type="submission" date="2017-06" db="EMBL/GenBank/DDBJ databases">
        <title>Ant-infecting Ophiocordyceps genomes reveal a high diversity of potential behavioral manipulation genes and a possible major role for enterotoxins.</title>
        <authorList>
            <person name="De Bekker C."/>
            <person name="Evans H.C."/>
            <person name="Brachmann A."/>
            <person name="Hughes D.P."/>
        </authorList>
    </citation>
    <scope>NUCLEOTIDE SEQUENCE [LARGE SCALE GENOMIC DNA]</scope>
    <source>
        <strain evidence="1 2">Map16</strain>
    </source>
</reference>
<accession>A0A2C5ZF84</accession>
<evidence type="ECO:0000313" key="1">
    <source>
        <dbReference type="EMBL" id="PHH78460.1"/>
    </source>
</evidence>
<keyword evidence="2" id="KW-1185">Reference proteome</keyword>
<proteinExistence type="predicted"/>
<sequence length="259" mass="29149">MEQRRAPVDVSPHLWHLAWRWKRRRRQRLPRQGRFESRHPAGQLFLDLAAATAAGRGSVGGSRGAARIASDGLQPKRRLTGHGLAVSHGETPLDPQSMLATYTSRRAELAPTKTTCLRPGYLGKFTLKGWHRPRALVVVEELTDDGKEYRIHFLPRVRIPSRIIPKLRIGCTGCGQGTETGRASRVLPWRAARPLAFPDPGSVMLLNATGFRRTCRRHSRFVEERIGSPSWTDGCRYAAKFDSFIESLRIRRTGFSPPD</sequence>
<protein>
    <submittedName>
        <fullName evidence="1">Uncharacterized protein</fullName>
    </submittedName>
</protein>
<name>A0A2C5ZF84_9HYPO</name>
<organism evidence="1 2">
    <name type="scientific">Ophiocordyceps camponoti-rufipedis</name>
    <dbReference type="NCBI Taxonomy" id="2004952"/>
    <lineage>
        <taxon>Eukaryota</taxon>
        <taxon>Fungi</taxon>
        <taxon>Dikarya</taxon>
        <taxon>Ascomycota</taxon>
        <taxon>Pezizomycotina</taxon>
        <taxon>Sordariomycetes</taxon>
        <taxon>Hypocreomycetidae</taxon>
        <taxon>Hypocreales</taxon>
        <taxon>Ophiocordycipitaceae</taxon>
        <taxon>Ophiocordyceps</taxon>
    </lineage>
</organism>
<dbReference type="EMBL" id="NJES01000078">
    <property type="protein sequence ID" value="PHH78460.1"/>
    <property type="molecule type" value="Genomic_DNA"/>
</dbReference>